<dbReference type="SUPFAM" id="SSF49879">
    <property type="entry name" value="SMAD/FHA domain"/>
    <property type="match status" value="1"/>
</dbReference>
<sequence length="376" mass="40336">MKDPFKTGKIPAVPFGPPGAGGAAGAGGSSPSPSPSSPSLPGSQEATMASSNGPTSSRGVPLAPPSSTDNSWHNGELAAERTTDPVITIPNAGTKDRATLTILSGINAGQVFALDGTDHILGRGTEADLWIEDSGVSRRHARITCAADGRYHVEDLGSTNGTFVGDRRIELSELEAGDRLQLGPNVIMRFAITDDAEEQLQRRLYESSTRDALTRVYNRKYFGERLTAEVAYSRRHRVKLAVLLLDLDDFKRTNDTYGHLAGDMVLRLVSAQMQRLIRVEDLLARYGGEEFVIIARSTGKLEAVQLAERIRNSISQLEIPVSDTSIKVTISVGVAALPDVAPNGGPQELIALADARLYRAKNDGKNRVCADEPLNP</sequence>
<dbReference type="CDD" id="cd01949">
    <property type="entry name" value="GGDEF"/>
    <property type="match status" value="1"/>
</dbReference>
<feature type="region of interest" description="Disordered" evidence="3">
    <location>
        <begin position="1"/>
        <end position="73"/>
    </location>
</feature>
<evidence type="ECO:0000259" key="4">
    <source>
        <dbReference type="PROSITE" id="PS50006"/>
    </source>
</evidence>
<accession>A0A0K1PR84</accession>
<keyword evidence="7" id="KW-1185">Reference proteome</keyword>
<dbReference type="InterPro" id="IPR029787">
    <property type="entry name" value="Nucleotide_cyclase"/>
</dbReference>
<dbReference type="PATRIC" id="fig|1391654.3.peg.2732"/>
<dbReference type="Pfam" id="PF00990">
    <property type="entry name" value="GGDEF"/>
    <property type="match status" value="1"/>
</dbReference>
<dbReference type="FunFam" id="3.30.70.270:FF:000001">
    <property type="entry name" value="Diguanylate cyclase domain protein"/>
    <property type="match status" value="1"/>
</dbReference>
<dbReference type="Proteomes" id="UP000064967">
    <property type="component" value="Chromosome"/>
</dbReference>
<evidence type="ECO:0000313" key="6">
    <source>
        <dbReference type="EMBL" id="AKU96032.1"/>
    </source>
</evidence>
<evidence type="ECO:0000313" key="7">
    <source>
        <dbReference type="Proteomes" id="UP000064967"/>
    </source>
</evidence>
<dbReference type="Pfam" id="PF00498">
    <property type="entry name" value="FHA"/>
    <property type="match status" value="1"/>
</dbReference>
<dbReference type="InterPro" id="IPR000253">
    <property type="entry name" value="FHA_dom"/>
</dbReference>
<feature type="compositionally biased region" description="Polar residues" evidence="3">
    <location>
        <begin position="44"/>
        <end position="58"/>
    </location>
</feature>
<feature type="domain" description="GGDEF" evidence="5">
    <location>
        <begin position="238"/>
        <end position="373"/>
    </location>
</feature>
<dbReference type="InterPro" id="IPR043128">
    <property type="entry name" value="Rev_trsase/Diguanyl_cyclase"/>
</dbReference>
<dbReference type="SUPFAM" id="SSF55073">
    <property type="entry name" value="Nucleotide cyclase"/>
    <property type="match status" value="1"/>
</dbReference>
<dbReference type="InterPro" id="IPR008984">
    <property type="entry name" value="SMAD_FHA_dom_sf"/>
</dbReference>
<dbReference type="PROSITE" id="PS50887">
    <property type="entry name" value="GGDEF"/>
    <property type="match status" value="1"/>
</dbReference>
<dbReference type="GO" id="GO:0043709">
    <property type="term" value="P:cell adhesion involved in single-species biofilm formation"/>
    <property type="evidence" value="ECO:0007669"/>
    <property type="project" value="TreeGrafter"/>
</dbReference>
<comment type="catalytic activity">
    <reaction evidence="2">
        <text>2 GTP = 3',3'-c-di-GMP + 2 diphosphate</text>
        <dbReference type="Rhea" id="RHEA:24898"/>
        <dbReference type="ChEBI" id="CHEBI:33019"/>
        <dbReference type="ChEBI" id="CHEBI:37565"/>
        <dbReference type="ChEBI" id="CHEBI:58805"/>
        <dbReference type="EC" id="2.7.7.65"/>
    </reaction>
</comment>
<dbReference type="GO" id="GO:0005886">
    <property type="term" value="C:plasma membrane"/>
    <property type="evidence" value="ECO:0007669"/>
    <property type="project" value="TreeGrafter"/>
</dbReference>
<dbReference type="SMART" id="SM00267">
    <property type="entry name" value="GGDEF"/>
    <property type="match status" value="1"/>
</dbReference>
<evidence type="ECO:0000256" key="3">
    <source>
        <dbReference type="SAM" id="MobiDB-lite"/>
    </source>
</evidence>
<dbReference type="InterPro" id="IPR000160">
    <property type="entry name" value="GGDEF_dom"/>
</dbReference>
<feature type="domain" description="FHA" evidence="4">
    <location>
        <begin position="119"/>
        <end position="169"/>
    </location>
</feature>
<dbReference type="CDD" id="cd00060">
    <property type="entry name" value="FHA"/>
    <property type="match status" value="1"/>
</dbReference>
<dbReference type="PANTHER" id="PTHR45138:SF9">
    <property type="entry name" value="DIGUANYLATE CYCLASE DGCM-RELATED"/>
    <property type="match status" value="1"/>
</dbReference>
<dbReference type="OrthoDB" id="9783076at2"/>
<dbReference type="SMART" id="SM00240">
    <property type="entry name" value="FHA"/>
    <property type="match status" value="1"/>
</dbReference>
<name>A0A0K1PR84_9BACT</name>
<evidence type="ECO:0000259" key="5">
    <source>
        <dbReference type="PROSITE" id="PS50887"/>
    </source>
</evidence>
<evidence type="ECO:0000256" key="1">
    <source>
        <dbReference type="ARBA" id="ARBA00012528"/>
    </source>
</evidence>
<dbReference type="AlphaFoldDB" id="A0A0K1PR84"/>
<protein>
    <recommendedName>
        <fullName evidence="1">diguanylate cyclase</fullName>
        <ecNumber evidence="1">2.7.7.65</ecNumber>
    </recommendedName>
</protein>
<dbReference type="STRING" id="1391654.AKJ09_02696"/>
<dbReference type="GO" id="GO:0052621">
    <property type="term" value="F:diguanylate cyclase activity"/>
    <property type="evidence" value="ECO:0007669"/>
    <property type="project" value="UniProtKB-EC"/>
</dbReference>
<dbReference type="KEGG" id="llu:AKJ09_02696"/>
<dbReference type="RefSeq" id="WP_146647384.1">
    <property type="nucleotide sequence ID" value="NZ_CP012333.1"/>
</dbReference>
<dbReference type="NCBIfam" id="TIGR00254">
    <property type="entry name" value="GGDEF"/>
    <property type="match status" value="1"/>
</dbReference>
<reference evidence="6 7" key="1">
    <citation type="submission" date="2015-08" db="EMBL/GenBank/DDBJ databases">
        <authorList>
            <person name="Babu N.S."/>
            <person name="Beckwith C.J."/>
            <person name="Beseler K.G."/>
            <person name="Brison A."/>
            <person name="Carone J.V."/>
            <person name="Caskin T.P."/>
            <person name="Diamond M."/>
            <person name="Durham M.E."/>
            <person name="Foxe J.M."/>
            <person name="Go M."/>
            <person name="Henderson B.A."/>
            <person name="Jones I.B."/>
            <person name="McGettigan J.A."/>
            <person name="Micheletti S.J."/>
            <person name="Nasrallah M.E."/>
            <person name="Ortiz D."/>
            <person name="Piller C.R."/>
            <person name="Privatt S.R."/>
            <person name="Schneider S.L."/>
            <person name="Sharp S."/>
            <person name="Smith T.C."/>
            <person name="Stanton J.D."/>
            <person name="Ullery H.E."/>
            <person name="Wilson R.J."/>
            <person name="Serrano M.G."/>
            <person name="Buck G."/>
            <person name="Lee V."/>
            <person name="Wang Y."/>
            <person name="Carvalho R."/>
            <person name="Voegtly L."/>
            <person name="Shi R."/>
            <person name="Duckworth R."/>
            <person name="Johnson A."/>
            <person name="Loviza R."/>
            <person name="Walstead R."/>
            <person name="Shah Z."/>
            <person name="Kiflezghi M."/>
            <person name="Wade K."/>
            <person name="Ball S.L."/>
            <person name="Bradley K.W."/>
            <person name="Asai D.J."/>
            <person name="Bowman C.A."/>
            <person name="Russell D.A."/>
            <person name="Pope W.H."/>
            <person name="Jacobs-Sera D."/>
            <person name="Hendrix R.W."/>
            <person name="Hatfull G.F."/>
        </authorList>
    </citation>
    <scope>NUCLEOTIDE SEQUENCE [LARGE SCALE GENOMIC DNA]</scope>
    <source>
        <strain evidence="6 7">DSM 27648</strain>
    </source>
</reference>
<dbReference type="Gene3D" id="3.30.70.270">
    <property type="match status" value="1"/>
</dbReference>
<dbReference type="PROSITE" id="PS50006">
    <property type="entry name" value="FHA_DOMAIN"/>
    <property type="match status" value="1"/>
</dbReference>
<organism evidence="6 7">
    <name type="scientific">Labilithrix luteola</name>
    <dbReference type="NCBI Taxonomy" id="1391654"/>
    <lineage>
        <taxon>Bacteria</taxon>
        <taxon>Pseudomonadati</taxon>
        <taxon>Myxococcota</taxon>
        <taxon>Polyangia</taxon>
        <taxon>Polyangiales</taxon>
        <taxon>Labilitrichaceae</taxon>
        <taxon>Labilithrix</taxon>
    </lineage>
</organism>
<gene>
    <name evidence="6" type="ORF">AKJ09_02696</name>
</gene>
<dbReference type="GO" id="GO:1902201">
    <property type="term" value="P:negative regulation of bacterial-type flagellum-dependent cell motility"/>
    <property type="evidence" value="ECO:0007669"/>
    <property type="project" value="TreeGrafter"/>
</dbReference>
<feature type="compositionally biased region" description="Gly residues" evidence="3">
    <location>
        <begin position="18"/>
        <end position="28"/>
    </location>
</feature>
<dbReference type="EMBL" id="CP012333">
    <property type="protein sequence ID" value="AKU96032.1"/>
    <property type="molecule type" value="Genomic_DNA"/>
</dbReference>
<evidence type="ECO:0000256" key="2">
    <source>
        <dbReference type="ARBA" id="ARBA00034247"/>
    </source>
</evidence>
<dbReference type="PANTHER" id="PTHR45138">
    <property type="entry name" value="REGULATORY COMPONENTS OF SENSORY TRANSDUCTION SYSTEM"/>
    <property type="match status" value="1"/>
</dbReference>
<dbReference type="EC" id="2.7.7.65" evidence="1"/>
<dbReference type="InterPro" id="IPR050469">
    <property type="entry name" value="Diguanylate_Cyclase"/>
</dbReference>
<proteinExistence type="predicted"/>
<dbReference type="Gene3D" id="2.60.200.20">
    <property type="match status" value="1"/>
</dbReference>